<accession>A0A5B2VGB5</accession>
<dbReference type="Pfam" id="PF03448">
    <property type="entry name" value="MgtE_N"/>
    <property type="match status" value="1"/>
</dbReference>
<evidence type="ECO:0000313" key="3">
    <source>
        <dbReference type="EMBL" id="KAA2237379.1"/>
    </source>
</evidence>
<protein>
    <submittedName>
        <fullName evidence="3">MotE family protein</fullName>
    </submittedName>
</protein>
<feature type="chain" id="PRO_5023012398" evidence="1">
    <location>
        <begin position="32"/>
        <end position="169"/>
    </location>
</feature>
<organism evidence="3 4">
    <name type="scientific">Salinarimonas soli</name>
    <dbReference type="NCBI Taxonomy" id="1638099"/>
    <lineage>
        <taxon>Bacteria</taxon>
        <taxon>Pseudomonadati</taxon>
        <taxon>Pseudomonadota</taxon>
        <taxon>Alphaproteobacteria</taxon>
        <taxon>Hyphomicrobiales</taxon>
        <taxon>Salinarimonadaceae</taxon>
        <taxon>Salinarimonas</taxon>
    </lineage>
</organism>
<keyword evidence="1" id="KW-0732">Signal</keyword>
<proteinExistence type="predicted"/>
<comment type="caution">
    <text evidence="3">The sequence shown here is derived from an EMBL/GenBank/DDBJ whole genome shotgun (WGS) entry which is preliminary data.</text>
</comment>
<evidence type="ECO:0000259" key="2">
    <source>
        <dbReference type="Pfam" id="PF03448"/>
    </source>
</evidence>
<dbReference type="OrthoDB" id="9810610at2"/>
<reference evidence="3 4" key="2">
    <citation type="submission" date="2019-09" db="EMBL/GenBank/DDBJ databases">
        <authorList>
            <person name="Jin C."/>
        </authorList>
    </citation>
    <scope>NUCLEOTIDE SEQUENCE [LARGE SCALE GENOMIC DNA]</scope>
    <source>
        <strain evidence="3 4">BN140002</strain>
    </source>
</reference>
<feature type="domain" description="Magnesium transporter MgtE intracellular" evidence="2">
    <location>
        <begin position="106"/>
        <end position="161"/>
    </location>
</feature>
<gene>
    <name evidence="3" type="ORF">F0L46_10290</name>
</gene>
<dbReference type="AlphaFoldDB" id="A0A5B2VGB5"/>
<feature type="signal peptide" evidence="1">
    <location>
        <begin position="1"/>
        <end position="31"/>
    </location>
</feature>
<sequence>MRFHHRTTRLRAIRALLATGLLLAAAPTALAVDAARPETPAPADEVKLYCETIRQGAVDARAAWQARALQEMEARLERRFAELTAQKREFEAWLARREEFLKKAEDSVVGIYSRMNTESAAAQLAAMDRDTASAIIAKLPPRQAGAILNEMEPGRAAMLARTVAGSARK</sequence>
<dbReference type="Proteomes" id="UP000323142">
    <property type="component" value="Unassembled WGS sequence"/>
</dbReference>
<dbReference type="SUPFAM" id="SSF158791">
    <property type="entry name" value="MgtE N-terminal domain-like"/>
    <property type="match status" value="1"/>
</dbReference>
<dbReference type="InterPro" id="IPR006668">
    <property type="entry name" value="Mg_transptr_MgtE_intracell_dom"/>
</dbReference>
<name>A0A5B2VGB5_9HYPH</name>
<evidence type="ECO:0000313" key="4">
    <source>
        <dbReference type="Proteomes" id="UP000323142"/>
    </source>
</evidence>
<evidence type="ECO:0000256" key="1">
    <source>
        <dbReference type="SAM" id="SignalP"/>
    </source>
</evidence>
<reference evidence="3 4" key="1">
    <citation type="submission" date="2019-09" db="EMBL/GenBank/DDBJ databases">
        <title>Salinarimonas rosea gen. nov., sp. nov., a new member of the a-2 subgroup of the Proteobacteria.</title>
        <authorList>
            <person name="Liu J."/>
        </authorList>
    </citation>
    <scope>NUCLEOTIDE SEQUENCE [LARGE SCALE GENOMIC DNA]</scope>
    <source>
        <strain evidence="3 4">BN140002</strain>
    </source>
</reference>
<keyword evidence="4" id="KW-1185">Reference proteome</keyword>
<dbReference type="RefSeq" id="WP_149817132.1">
    <property type="nucleotide sequence ID" value="NZ_VUOA01000019.1"/>
</dbReference>
<dbReference type="EMBL" id="VUOA01000019">
    <property type="protein sequence ID" value="KAA2237379.1"/>
    <property type="molecule type" value="Genomic_DNA"/>
</dbReference>